<keyword evidence="3" id="KW-1185">Reference proteome</keyword>
<evidence type="ECO:0000313" key="3">
    <source>
        <dbReference type="Proteomes" id="UP001377692"/>
    </source>
</evidence>
<protein>
    <submittedName>
        <fullName evidence="2">Imm45 family immunity protein</fullName>
    </submittedName>
</protein>
<accession>A0ABU8R6Q3</accession>
<evidence type="ECO:0000313" key="2">
    <source>
        <dbReference type="EMBL" id="MEJ5905551.1"/>
    </source>
</evidence>
<gene>
    <name evidence="2" type="primary">imm45</name>
    <name evidence="2" type="ORF">V7V80_12735</name>
</gene>
<dbReference type="RefSeq" id="WP_186680809.1">
    <property type="nucleotide sequence ID" value="NZ_JABWRY020000001.1"/>
</dbReference>
<proteinExistence type="predicted"/>
<evidence type="ECO:0000259" key="1">
    <source>
        <dbReference type="Pfam" id="PF15572"/>
    </source>
</evidence>
<dbReference type="Proteomes" id="UP001377692">
    <property type="component" value="Unassembled WGS sequence"/>
</dbReference>
<feature type="domain" description="Immunity protein 45" evidence="1">
    <location>
        <begin position="5"/>
        <end position="96"/>
    </location>
</feature>
<sequence>MNKLIEHPEGIVSNGTILRFPAKWPYEDTVDLMLTSIPDDESGFGLVVTTGQKAGLILVRLPAECESQLGRGVRLEWLIANWEKWIYPECNVSEVRLLEHYPAASI</sequence>
<organism evidence="2 3">
    <name type="scientific">Pseudomonas kermanshahensis</name>
    <dbReference type="NCBI Taxonomy" id="2745482"/>
    <lineage>
        <taxon>Bacteria</taxon>
        <taxon>Pseudomonadati</taxon>
        <taxon>Pseudomonadota</taxon>
        <taxon>Gammaproteobacteria</taxon>
        <taxon>Pseudomonadales</taxon>
        <taxon>Pseudomonadaceae</taxon>
        <taxon>Pseudomonas</taxon>
    </lineage>
</organism>
<dbReference type="Pfam" id="PF15572">
    <property type="entry name" value="Imm45"/>
    <property type="match status" value="1"/>
</dbReference>
<dbReference type="InterPro" id="IPR029077">
    <property type="entry name" value="Imm45"/>
</dbReference>
<name>A0ABU8R6Q3_9PSED</name>
<dbReference type="EMBL" id="JBBHLD010000009">
    <property type="protein sequence ID" value="MEJ5905551.1"/>
    <property type="molecule type" value="Genomic_DNA"/>
</dbReference>
<comment type="caution">
    <text evidence="2">The sequence shown here is derived from an EMBL/GenBank/DDBJ whole genome shotgun (WGS) entry which is preliminary data.</text>
</comment>
<reference evidence="2 3" key="1">
    <citation type="submission" date="2024-02" db="EMBL/GenBank/DDBJ databases">
        <title>Identification of pathogenicity and growth-promoting functions of Pseudomonas putida variants.</title>
        <authorList>
            <person name="Sun J."/>
        </authorList>
    </citation>
    <scope>NUCLEOTIDE SEQUENCE [LARGE SCALE GENOMIC DNA]</scope>
    <source>
        <strain evidence="2 3">A04</strain>
    </source>
</reference>